<keyword evidence="1" id="KW-0479">Metal-binding</keyword>
<keyword evidence="3" id="KW-0106">Calcium</keyword>
<dbReference type="PRINTS" id="PR00450">
    <property type="entry name" value="RECOVERIN"/>
</dbReference>
<sequence>MFLVDPQQFYEFNQHTIFYHDSPKVFTSYRAESSHEIQKHVNYTDVVAFALYKINEYASQYAHFVFKTIRRSKSGEINFEEFLCCLSNISRGTLEEKIRWVFNLYDLNNDGLISRTEMLAIISSVYEMIGPSIEPPAGEETISDHVDRIFDSVAQKRELAALQEEKEAENQSSLSRWIEKQKPSPCEPIQLAKVQMCIFFFFRVSVSCTTHSFGE</sequence>
<keyword evidence="6" id="KW-1185">Reference proteome</keyword>
<comment type="caution">
    <text evidence="5">The sequence shown here is derived from an EMBL/GenBank/DDBJ whole genome shotgun (WGS) entry which is preliminary data.</text>
</comment>
<evidence type="ECO:0000259" key="4">
    <source>
        <dbReference type="PROSITE" id="PS50222"/>
    </source>
</evidence>
<keyword evidence="2" id="KW-0677">Repeat</keyword>
<dbReference type="InterPro" id="IPR028846">
    <property type="entry name" value="Recoverin"/>
</dbReference>
<evidence type="ECO:0000256" key="2">
    <source>
        <dbReference type="ARBA" id="ARBA00022737"/>
    </source>
</evidence>
<dbReference type="PROSITE" id="PS00018">
    <property type="entry name" value="EF_HAND_1"/>
    <property type="match status" value="1"/>
</dbReference>
<evidence type="ECO:0000256" key="3">
    <source>
        <dbReference type="ARBA" id="ARBA00022837"/>
    </source>
</evidence>
<dbReference type="SMART" id="SM00054">
    <property type="entry name" value="EFh"/>
    <property type="match status" value="2"/>
</dbReference>
<feature type="domain" description="EF-hand" evidence="4">
    <location>
        <begin position="93"/>
        <end position="128"/>
    </location>
</feature>
<dbReference type="Pfam" id="PF13499">
    <property type="entry name" value="EF-hand_7"/>
    <property type="match status" value="1"/>
</dbReference>
<dbReference type="PANTHER" id="PTHR23055:SF185">
    <property type="entry name" value="NEUROCALCIN HOMOLOG-LIKE PROTEIN"/>
    <property type="match status" value="1"/>
</dbReference>
<accession>A0AA88HL75</accession>
<dbReference type="AlphaFoldDB" id="A0AA88HL75"/>
<dbReference type="Gene3D" id="1.10.238.10">
    <property type="entry name" value="EF-hand"/>
    <property type="match status" value="1"/>
</dbReference>
<dbReference type="SUPFAM" id="SSF47473">
    <property type="entry name" value="EF-hand"/>
    <property type="match status" value="1"/>
</dbReference>
<proteinExistence type="predicted"/>
<dbReference type="PANTHER" id="PTHR23055">
    <property type="entry name" value="CALCIUM BINDING PROTEINS"/>
    <property type="match status" value="1"/>
</dbReference>
<name>A0AA88HL75_ARTSF</name>
<organism evidence="5 6">
    <name type="scientific">Artemia franciscana</name>
    <name type="common">Brine shrimp</name>
    <name type="synonym">Artemia sanfranciscana</name>
    <dbReference type="NCBI Taxonomy" id="6661"/>
    <lineage>
        <taxon>Eukaryota</taxon>
        <taxon>Metazoa</taxon>
        <taxon>Ecdysozoa</taxon>
        <taxon>Arthropoda</taxon>
        <taxon>Crustacea</taxon>
        <taxon>Branchiopoda</taxon>
        <taxon>Anostraca</taxon>
        <taxon>Artemiidae</taxon>
        <taxon>Artemia</taxon>
    </lineage>
</organism>
<protein>
    <recommendedName>
        <fullName evidence="4">EF-hand domain-containing protein</fullName>
    </recommendedName>
</protein>
<dbReference type="InterPro" id="IPR018247">
    <property type="entry name" value="EF_Hand_1_Ca_BS"/>
</dbReference>
<reference evidence="5" key="1">
    <citation type="submission" date="2023-07" db="EMBL/GenBank/DDBJ databases">
        <title>Chromosome-level genome assembly of Artemia franciscana.</title>
        <authorList>
            <person name="Jo E."/>
        </authorList>
    </citation>
    <scope>NUCLEOTIDE SEQUENCE</scope>
    <source>
        <tissue evidence="5">Whole body</tissue>
    </source>
</reference>
<evidence type="ECO:0000256" key="1">
    <source>
        <dbReference type="ARBA" id="ARBA00022723"/>
    </source>
</evidence>
<evidence type="ECO:0000313" key="5">
    <source>
        <dbReference type="EMBL" id="KAK2712324.1"/>
    </source>
</evidence>
<gene>
    <name evidence="5" type="ORF">QYM36_011121</name>
</gene>
<dbReference type="InterPro" id="IPR011992">
    <property type="entry name" value="EF-hand-dom_pair"/>
</dbReference>
<dbReference type="Proteomes" id="UP001187531">
    <property type="component" value="Unassembled WGS sequence"/>
</dbReference>
<dbReference type="CDD" id="cd00051">
    <property type="entry name" value="EFh"/>
    <property type="match status" value="1"/>
</dbReference>
<dbReference type="InterPro" id="IPR002048">
    <property type="entry name" value="EF_hand_dom"/>
</dbReference>
<dbReference type="GO" id="GO:0005509">
    <property type="term" value="F:calcium ion binding"/>
    <property type="evidence" value="ECO:0007669"/>
    <property type="project" value="InterPro"/>
</dbReference>
<dbReference type="EMBL" id="JAVRJZ010000015">
    <property type="protein sequence ID" value="KAK2712324.1"/>
    <property type="molecule type" value="Genomic_DNA"/>
</dbReference>
<evidence type="ECO:0000313" key="6">
    <source>
        <dbReference type="Proteomes" id="UP001187531"/>
    </source>
</evidence>
<dbReference type="PROSITE" id="PS50222">
    <property type="entry name" value="EF_HAND_2"/>
    <property type="match status" value="1"/>
</dbReference>